<evidence type="ECO:0000313" key="1">
    <source>
        <dbReference type="EMBL" id="AGA66953.1"/>
    </source>
</evidence>
<accession>A0A3B6VM45</accession>
<proteinExistence type="predicted"/>
<dbReference type="InterPro" id="IPR034660">
    <property type="entry name" value="DinB/YfiT-like"/>
</dbReference>
<protein>
    <recommendedName>
        <fullName evidence="3">Phage head-tail adaptor</fullName>
    </recommendedName>
</protein>
<keyword evidence="2" id="KW-1185">Reference proteome</keyword>
<dbReference type="EMBL" id="CP002873">
    <property type="protein sequence ID" value="AGA66953.1"/>
    <property type="molecule type" value="Genomic_DNA"/>
</dbReference>
<organism evidence="1 2">
    <name type="scientific">Brachyspira pilosicoli P43/6/78</name>
    <dbReference type="NCBI Taxonomy" id="1042417"/>
    <lineage>
        <taxon>Bacteria</taxon>
        <taxon>Pseudomonadati</taxon>
        <taxon>Spirochaetota</taxon>
        <taxon>Spirochaetia</taxon>
        <taxon>Brachyspirales</taxon>
        <taxon>Brachyspiraceae</taxon>
        <taxon>Brachyspira</taxon>
    </lineage>
</organism>
<evidence type="ECO:0000313" key="2">
    <source>
        <dbReference type="Proteomes" id="UP000010793"/>
    </source>
</evidence>
<dbReference type="Proteomes" id="UP000010793">
    <property type="component" value="Chromosome"/>
</dbReference>
<dbReference type="KEGG" id="bpip:BPP43_08820"/>
<reference evidence="1 2" key="1">
    <citation type="journal article" date="2013" name="Genome Announc.">
        <title>Complete Genome Sequence of the Porcine Strain Brachyspira pilosicoli P43/6/78(T.).</title>
        <authorList>
            <person name="Lin C."/>
            <person name="den Bakker H.C."/>
            <person name="Suzuki H."/>
            <person name="Lefebure T."/>
            <person name="Ponnala L."/>
            <person name="Sun Q."/>
            <person name="Stanhope M.J."/>
            <person name="Wiedmann M."/>
            <person name="Duhamel G.E."/>
        </authorList>
    </citation>
    <scope>NUCLEOTIDE SEQUENCE [LARGE SCALE GENOMIC DNA]</scope>
    <source>
        <strain evidence="1 2">P43/6/78</strain>
    </source>
</reference>
<name>A0A3B6VM45_BRAPL</name>
<evidence type="ECO:0008006" key="3">
    <source>
        <dbReference type="Google" id="ProtNLM"/>
    </source>
</evidence>
<gene>
    <name evidence="1" type="ORF">BPP43_08820</name>
</gene>
<dbReference type="Gene3D" id="1.20.120.450">
    <property type="entry name" value="dinb family like domain"/>
    <property type="match status" value="1"/>
</dbReference>
<sequence length="218" mass="25970">MNNTWSQLNKEIQSKIKKKDSYKEGIIVLFNLRNMLTETLKSFYKELSRKDFDAIPFINSDGYHNKTIAYSIWHIFRIEDIVAHTLIADNEQIFFSSNYQKRINSPIITTGNELMKSQIEDFSRQLNLDELYSYIFDVKNSSENIINSLSYDELKKKIPEKRKEKLKLLNVVSNDKDAIWLIDYWCKKDVRGLIQMPFSRHWIMHIEASLRIKNKIYS</sequence>
<dbReference type="RefSeq" id="WP_015274684.1">
    <property type="nucleotide sequence ID" value="NC_019908.1"/>
</dbReference>
<dbReference type="AlphaFoldDB" id="A0A3B6VM45"/>